<sequence>MTSQEPAEWYIFLSKENPDAFTIQLVTTALDVDLYVGTNDANLHPGCRSSRTGHTSMEIFSEE</sequence>
<organism evidence="6 7">
    <name type="scientific">Laccaria amethystina LaAM-08-1</name>
    <dbReference type="NCBI Taxonomy" id="1095629"/>
    <lineage>
        <taxon>Eukaryota</taxon>
        <taxon>Fungi</taxon>
        <taxon>Dikarya</taxon>
        <taxon>Basidiomycota</taxon>
        <taxon>Agaricomycotina</taxon>
        <taxon>Agaricomycetes</taxon>
        <taxon>Agaricomycetidae</taxon>
        <taxon>Agaricales</taxon>
        <taxon>Agaricineae</taxon>
        <taxon>Hydnangiaceae</taxon>
        <taxon>Laccaria</taxon>
    </lineage>
</organism>
<dbReference type="GO" id="GO:0004869">
    <property type="term" value="F:cysteine-type endopeptidase inhibitor activity"/>
    <property type="evidence" value="ECO:0007669"/>
    <property type="project" value="UniProtKB-KW"/>
</dbReference>
<keyword evidence="2" id="KW-0646">Protease inhibitor</keyword>
<comment type="similarity">
    <text evidence="5">Belongs to the protease inhibitor I48 family.</text>
</comment>
<dbReference type="Gene3D" id="2.80.10.50">
    <property type="match status" value="1"/>
</dbReference>
<evidence type="ECO:0000256" key="1">
    <source>
        <dbReference type="ARBA" id="ARBA00011738"/>
    </source>
</evidence>
<reference evidence="6 7" key="1">
    <citation type="submission" date="2014-04" db="EMBL/GenBank/DDBJ databases">
        <authorList>
            <consortium name="DOE Joint Genome Institute"/>
            <person name="Kuo A."/>
            <person name="Kohler A."/>
            <person name="Nagy L.G."/>
            <person name="Floudas D."/>
            <person name="Copeland A."/>
            <person name="Barry K.W."/>
            <person name="Cichocki N."/>
            <person name="Veneault-Fourrey C."/>
            <person name="LaButti K."/>
            <person name="Lindquist E.A."/>
            <person name="Lipzen A."/>
            <person name="Lundell T."/>
            <person name="Morin E."/>
            <person name="Murat C."/>
            <person name="Sun H."/>
            <person name="Tunlid A."/>
            <person name="Henrissat B."/>
            <person name="Grigoriev I.V."/>
            <person name="Hibbett D.S."/>
            <person name="Martin F."/>
            <person name="Nordberg H.P."/>
            <person name="Cantor M.N."/>
            <person name="Hua S.X."/>
        </authorList>
    </citation>
    <scope>NUCLEOTIDE SEQUENCE [LARGE SCALE GENOMIC DNA]</scope>
    <source>
        <strain evidence="6 7">LaAM-08-1</strain>
    </source>
</reference>
<dbReference type="Pfam" id="PF10467">
    <property type="entry name" value="Inhibitor_I48"/>
    <property type="match status" value="1"/>
</dbReference>
<keyword evidence="3" id="KW-0789">Thiol protease inhibitor</keyword>
<evidence type="ECO:0000256" key="4">
    <source>
        <dbReference type="ARBA" id="ARBA00024855"/>
    </source>
</evidence>
<gene>
    <name evidence="6" type="ORF">K443DRAFT_740</name>
</gene>
<protein>
    <submittedName>
        <fullName evidence="6">Uncharacterized protein</fullName>
    </submittedName>
</protein>
<comment type="subunit">
    <text evidence="1">Homodimer.</text>
</comment>
<dbReference type="InterPro" id="IPR019508">
    <property type="entry name" value="Prot_inh_I48_clitocypin"/>
</dbReference>
<evidence type="ECO:0000256" key="2">
    <source>
        <dbReference type="ARBA" id="ARBA00022690"/>
    </source>
</evidence>
<evidence type="ECO:0000313" key="7">
    <source>
        <dbReference type="Proteomes" id="UP000054477"/>
    </source>
</evidence>
<evidence type="ECO:0000313" key="6">
    <source>
        <dbReference type="EMBL" id="KIK09635.1"/>
    </source>
</evidence>
<evidence type="ECO:0000256" key="5">
    <source>
        <dbReference type="ARBA" id="ARBA00025775"/>
    </source>
</evidence>
<dbReference type="EMBL" id="KN838538">
    <property type="protein sequence ID" value="KIK09635.1"/>
    <property type="molecule type" value="Genomic_DNA"/>
</dbReference>
<comment type="function">
    <text evidence="4">Binds and inhibits cysteine proteinases. Inhibits most strongly papain and cathepsin L, more weakly bromelain and cathepsin B while it is completely ineffective against cathepsin H.</text>
</comment>
<dbReference type="Proteomes" id="UP000054477">
    <property type="component" value="Unassembled WGS sequence"/>
</dbReference>
<dbReference type="AlphaFoldDB" id="A0A0C9XBL2"/>
<reference evidence="7" key="2">
    <citation type="submission" date="2015-01" db="EMBL/GenBank/DDBJ databases">
        <title>Evolutionary Origins and Diversification of the Mycorrhizal Mutualists.</title>
        <authorList>
            <consortium name="DOE Joint Genome Institute"/>
            <consortium name="Mycorrhizal Genomics Consortium"/>
            <person name="Kohler A."/>
            <person name="Kuo A."/>
            <person name="Nagy L.G."/>
            <person name="Floudas D."/>
            <person name="Copeland A."/>
            <person name="Barry K.W."/>
            <person name="Cichocki N."/>
            <person name="Veneault-Fourrey C."/>
            <person name="LaButti K."/>
            <person name="Lindquist E.A."/>
            <person name="Lipzen A."/>
            <person name="Lundell T."/>
            <person name="Morin E."/>
            <person name="Murat C."/>
            <person name="Riley R."/>
            <person name="Ohm R."/>
            <person name="Sun H."/>
            <person name="Tunlid A."/>
            <person name="Henrissat B."/>
            <person name="Grigoriev I.V."/>
            <person name="Hibbett D.S."/>
            <person name="Martin F."/>
        </authorList>
    </citation>
    <scope>NUCLEOTIDE SEQUENCE [LARGE SCALE GENOMIC DNA]</scope>
    <source>
        <strain evidence="7">LaAM-08-1</strain>
    </source>
</reference>
<evidence type="ECO:0000256" key="3">
    <source>
        <dbReference type="ARBA" id="ARBA00022704"/>
    </source>
</evidence>
<accession>A0A0C9XBL2</accession>
<proteinExistence type="inferred from homology"/>
<keyword evidence="7" id="KW-1185">Reference proteome</keyword>
<name>A0A0C9XBL2_9AGAR</name>
<dbReference type="HOGENOM" id="CLU_2886150_0_0_1"/>